<name>A0ABV7S6M8_9ACTN</name>
<evidence type="ECO:0000313" key="4">
    <source>
        <dbReference type="Proteomes" id="UP001595701"/>
    </source>
</evidence>
<evidence type="ECO:0000259" key="2">
    <source>
        <dbReference type="PROSITE" id="PS51898"/>
    </source>
</evidence>
<dbReference type="EMBL" id="JBHRWR010000002">
    <property type="protein sequence ID" value="MFC3572443.1"/>
    <property type="molecule type" value="Genomic_DNA"/>
</dbReference>
<dbReference type="RefSeq" id="WP_310772508.1">
    <property type="nucleotide sequence ID" value="NZ_JBHRWR010000002.1"/>
</dbReference>
<evidence type="ECO:0000256" key="1">
    <source>
        <dbReference type="ARBA" id="ARBA00023172"/>
    </source>
</evidence>
<protein>
    <submittedName>
        <fullName evidence="3">Tyrosine-type recombinase/integrase</fullName>
    </submittedName>
</protein>
<proteinExistence type="predicted"/>
<dbReference type="InterPro" id="IPR011010">
    <property type="entry name" value="DNA_brk_join_enz"/>
</dbReference>
<organism evidence="3 4">
    <name type="scientific">Streptomyces yaanensis</name>
    <dbReference type="NCBI Taxonomy" id="1142239"/>
    <lineage>
        <taxon>Bacteria</taxon>
        <taxon>Bacillati</taxon>
        <taxon>Actinomycetota</taxon>
        <taxon>Actinomycetes</taxon>
        <taxon>Kitasatosporales</taxon>
        <taxon>Streptomycetaceae</taxon>
        <taxon>Streptomyces</taxon>
    </lineage>
</organism>
<evidence type="ECO:0000313" key="3">
    <source>
        <dbReference type="EMBL" id="MFC3572443.1"/>
    </source>
</evidence>
<dbReference type="Pfam" id="PF00589">
    <property type="entry name" value="Phage_integrase"/>
    <property type="match status" value="1"/>
</dbReference>
<comment type="caution">
    <text evidence="3">The sequence shown here is derived from an EMBL/GenBank/DDBJ whole genome shotgun (WGS) entry which is preliminary data.</text>
</comment>
<dbReference type="InterPro" id="IPR002104">
    <property type="entry name" value="Integrase_catalytic"/>
</dbReference>
<dbReference type="Gene3D" id="1.10.443.10">
    <property type="entry name" value="Intergrase catalytic core"/>
    <property type="match status" value="1"/>
</dbReference>
<dbReference type="Proteomes" id="UP001595701">
    <property type="component" value="Unassembled WGS sequence"/>
</dbReference>
<keyword evidence="1" id="KW-0233">DNA recombination</keyword>
<reference evidence="4" key="1">
    <citation type="journal article" date="2019" name="Int. J. Syst. Evol. Microbiol.">
        <title>The Global Catalogue of Microorganisms (GCM) 10K type strain sequencing project: providing services to taxonomists for standard genome sequencing and annotation.</title>
        <authorList>
            <consortium name="The Broad Institute Genomics Platform"/>
            <consortium name="The Broad Institute Genome Sequencing Center for Infectious Disease"/>
            <person name="Wu L."/>
            <person name="Ma J."/>
        </authorList>
    </citation>
    <scope>NUCLEOTIDE SEQUENCE [LARGE SCALE GENOMIC DNA]</scope>
    <source>
        <strain evidence="4">CGMCC 4.7035</strain>
    </source>
</reference>
<feature type="domain" description="Tyr recombinase" evidence="2">
    <location>
        <begin position="449"/>
        <end position="654"/>
    </location>
</feature>
<keyword evidence="4" id="KW-1185">Reference proteome</keyword>
<sequence>MTSGLVSLVAPAPASGPTEGHAEWFWSLIRPEFLAEIGFDRDLKILRPPAEHPLLGWSSCKVVDCNVVVLSRGMFCSSCNRRRREAAISDADFAMLPRPDSRRRRFVQNCLVPQCERPWIDAPRSLCSSHYYQQSMVLKCSLEEFLTRADLTPLPSLGPCSVAACTRQAGVLKSMVCHAHNCRLVDDRRANPDLDIDLWKATQTPIPEGAEVSFRGLPELVVAQLIYGIQQRCADGALTTHHRLRNLTSWLRRQQVSSLEHIDPLQAVTNGIDRLTRGPLTTITTSVRRARLTPETEYPKDCWDLTVFGHTGTIDFSGISQPWLKETVKRWARHTAPQVRGDKAGANLRKQVNDLGMLSQSLRARTDRGDEPQELGREDIENFLNRMSHLQATGQISAYQRRGVIYTTGHIIKRMRSLGLTRAGEPMHGLPDHFSMLRGDLPTKPEPDEAGQDLPAEVMRQLCAELHRIEERSEPESRIGIELLIDTGRRPDEICELPFDCLGQDGEGKPVLIYNNSKKNRPRRELPLHESTAELIRTQQRTVRARFPNTPARELKLLPSPVRNPRGTKAITESALSGNTRIWVNALPDITLDDGTVFDKAKIFPYAFRHTYAQRHADAGVPVDVLSKLLDHDTLEATRGYYRVKEKRLRQAVDKVTRLQFDRHGNRTWQQARALLDAERNRRSVGEVAVAFGRCSEPTNVSAGGGQCPLRFRCLGCDHFSTDVSYLPEIRSYLDDLLRTRERLSAMTSADEWAKREAMPSDEEIDRVRRLIRRVTEDLGSLTEQERGEIEEAVATVRKTRQGFLGMPKIRQPLPDVRPERPA</sequence>
<dbReference type="PROSITE" id="PS51898">
    <property type="entry name" value="TYR_RECOMBINASE"/>
    <property type="match status" value="1"/>
</dbReference>
<dbReference type="SUPFAM" id="SSF56349">
    <property type="entry name" value="DNA breaking-rejoining enzymes"/>
    <property type="match status" value="1"/>
</dbReference>
<accession>A0ABV7S6M8</accession>
<gene>
    <name evidence="3" type="ORF">ACFOZ0_03915</name>
</gene>
<dbReference type="InterPro" id="IPR013762">
    <property type="entry name" value="Integrase-like_cat_sf"/>
</dbReference>